<feature type="non-terminal residue" evidence="1">
    <location>
        <position position="1"/>
    </location>
</feature>
<evidence type="ECO:0000313" key="2">
    <source>
        <dbReference type="Proteomes" id="UP000722989"/>
    </source>
</evidence>
<accession>A0ABX0Y8Q6</accession>
<name>A0ABX0Y8Q6_9ACTN</name>
<dbReference type="EMBL" id="JAATVY010000033">
    <property type="protein sequence ID" value="NJC73644.1"/>
    <property type="molecule type" value="Genomic_DNA"/>
</dbReference>
<gene>
    <name evidence="1" type="ORF">HC031_28530</name>
</gene>
<organism evidence="1 2">
    <name type="scientific">Planosporangium thailandense</name>
    <dbReference type="NCBI Taxonomy" id="765197"/>
    <lineage>
        <taxon>Bacteria</taxon>
        <taxon>Bacillati</taxon>
        <taxon>Actinomycetota</taxon>
        <taxon>Actinomycetes</taxon>
        <taxon>Micromonosporales</taxon>
        <taxon>Micromonosporaceae</taxon>
        <taxon>Planosporangium</taxon>
    </lineage>
</organism>
<sequence length="198" mass="21186">LYNPRFGTTEVYANTRSGISYRYYANSWSGWINLGGTVSGNPAPLYNPRSGTTEVYANTGGDVSYRYYYTGWSGWIAPQPPPPPAVPAPAYPSYVAPRVGAPQKVSCSTSGGFTTAIYKIVLSGGRYSLYAGGMSRADIGWNGGPSTYTLQSETYYPAGGTASIVFFSLSLANPGSTDGQYQVIPFEQLPIDANCNRS</sequence>
<protein>
    <submittedName>
        <fullName evidence="1">Uncharacterized protein</fullName>
    </submittedName>
</protein>
<keyword evidence="2" id="KW-1185">Reference proteome</keyword>
<comment type="caution">
    <text evidence="1">The sequence shown here is derived from an EMBL/GenBank/DDBJ whole genome shotgun (WGS) entry which is preliminary data.</text>
</comment>
<reference evidence="1 2" key="1">
    <citation type="submission" date="2020-03" db="EMBL/GenBank/DDBJ databases">
        <title>WGS of the type strain of Planosporangium spp.</title>
        <authorList>
            <person name="Thawai C."/>
        </authorList>
    </citation>
    <scope>NUCLEOTIDE SEQUENCE [LARGE SCALE GENOMIC DNA]</scope>
    <source>
        <strain evidence="1 2">TBRC 5610</strain>
    </source>
</reference>
<dbReference type="SUPFAM" id="SSF89372">
    <property type="entry name" value="Fucose-specific lectin"/>
    <property type="match status" value="1"/>
</dbReference>
<evidence type="ECO:0000313" key="1">
    <source>
        <dbReference type="EMBL" id="NJC73644.1"/>
    </source>
</evidence>
<proteinExistence type="predicted"/>
<dbReference type="Proteomes" id="UP000722989">
    <property type="component" value="Unassembled WGS sequence"/>
</dbReference>